<feature type="compositionally biased region" description="Basic residues" evidence="3">
    <location>
        <begin position="398"/>
        <end position="410"/>
    </location>
</feature>
<evidence type="ECO:0000256" key="1">
    <source>
        <dbReference type="ARBA" id="ARBA00006336"/>
    </source>
</evidence>
<protein>
    <recommendedName>
        <fullName evidence="4">Isochorismatase-like domain-containing protein</fullName>
    </recommendedName>
</protein>
<dbReference type="InterPro" id="IPR036380">
    <property type="entry name" value="Isochorismatase-like_sf"/>
</dbReference>
<dbReference type="Pfam" id="PF00857">
    <property type="entry name" value="Isochorismatase"/>
    <property type="match status" value="1"/>
</dbReference>
<evidence type="ECO:0000256" key="2">
    <source>
        <dbReference type="ARBA" id="ARBA00022801"/>
    </source>
</evidence>
<evidence type="ECO:0000259" key="4">
    <source>
        <dbReference type="Pfam" id="PF00857"/>
    </source>
</evidence>
<dbReference type="CDD" id="cd00431">
    <property type="entry name" value="cysteine_hydrolases"/>
    <property type="match status" value="1"/>
</dbReference>
<dbReference type="PANTHER" id="PTHR43540">
    <property type="entry name" value="PEROXYUREIDOACRYLATE/UREIDOACRYLATE AMIDOHYDROLASE-RELATED"/>
    <property type="match status" value="1"/>
</dbReference>
<proteinExistence type="inferred from homology"/>
<dbReference type="SUPFAM" id="SSF52499">
    <property type="entry name" value="Isochorismatase-like hydrolases"/>
    <property type="match status" value="1"/>
</dbReference>
<dbReference type="PANTHER" id="PTHR43540:SF1">
    <property type="entry name" value="ISOCHORISMATASE HYDROLASE"/>
    <property type="match status" value="1"/>
</dbReference>
<dbReference type="InterPro" id="IPR050272">
    <property type="entry name" value="Isochorismatase-like_hydrls"/>
</dbReference>
<keyword evidence="2" id="KW-0378">Hydrolase</keyword>
<dbReference type="Gene3D" id="3.40.50.850">
    <property type="entry name" value="Isochorismatase-like"/>
    <property type="match status" value="1"/>
</dbReference>
<name>A0A7S3L5M0_9STRA</name>
<feature type="region of interest" description="Disordered" evidence="3">
    <location>
        <begin position="282"/>
        <end position="426"/>
    </location>
</feature>
<dbReference type="InterPro" id="IPR000868">
    <property type="entry name" value="Isochorismatase-like_dom"/>
</dbReference>
<feature type="compositionally biased region" description="Polar residues" evidence="3">
    <location>
        <begin position="353"/>
        <end position="364"/>
    </location>
</feature>
<evidence type="ECO:0000256" key="3">
    <source>
        <dbReference type="SAM" id="MobiDB-lite"/>
    </source>
</evidence>
<reference evidence="5" key="1">
    <citation type="submission" date="2021-01" db="EMBL/GenBank/DDBJ databases">
        <authorList>
            <person name="Corre E."/>
            <person name="Pelletier E."/>
            <person name="Niang G."/>
            <person name="Scheremetjew M."/>
            <person name="Finn R."/>
            <person name="Kale V."/>
            <person name="Holt S."/>
            <person name="Cochrane G."/>
            <person name="Meng A."/>
            <person name="Brown T."/>
            <person name="Cohen L."/>
        </authorList>
    </citation>
    <scope>NUCLEOTIDE SEQUENCE</scope>
    <source>
        <strain evidence="5">CCMP127</strain>
    </source>
</reference>
<feature type="compositionally biased region" description="Basic and acidic residues" evidence="3">
    <location>
        <begin position="331"/>
        <end position="352"/>
    </location>
</feature>
<organism evidence="5">
    <name type="scientific">Amphora coffeiformis</name>
    <dbReference type="NCBI Taxonomy" id="265554"/>
    <lineage>
        <taxon>Eukaryota</taxon>
        <taxon>Sar</taxon>
        <taxon>Stramenopiles</taxon>
        <taxon>Ochrophyta</taxon>
        <taxon>Bacillariophyta</taxon>
        <taxon>Bacillariophyceae</taxon>
        <taxon>Bacillariophycidae</taxon>
        <taxon>Thalassiophysales</taxon>
        <taxon>Catenulaceae</taxon>
        <taxon>Amphora</taxon>
    </lineage>
</organism>
<evidence type="ECO:0000313" key="5">
    <source>
        <dbReference type="EMBL" id="CAE0411493.1"/>
    </source>
</evidence>
<feature type="compositionally biased region" description="Basic residues" evidence="3">
    <location>
        <begin position="302"/>
        <end position="313"/>
    </location>
</feature>
<feature type="compositionally biased region" description="Basic and acidic residues" evidence="3">
    <location>
        <begin position="284"/>
        <end position="301"/>
    </location>
</feature>
<sequence length="426" mass="46178">MSLAKRVVPGVSTRGDFPVVGARSALLVIDVQKHTSLPHSEEGAAQNPYFFNEACPAAVENIAKLVESFRIVRDESKNGSEVIWTYLQSATRDGRDISLDYKLSGPDLANIPGPQTDRTDIFLPHLQPDLARGKGDILLPKTSCNVFVSTNVDYMLRNLHVEQLVIVGQLTDECVESAVRSAADSGYLVTVVEDACASLTSEKHAKGLDGVKGFARIVSTSQMLDEVVEGLSSQVNEGSVAANSSVGFQDGLNDDTVVSYLRLRGLHKVARQLDMMLSIQAIAKGEKREHPSRRRDDDKKESRRRSPSRKSKQRNGSLRHVSSPGSGSPTKSDKKKVGGSDHSPKPESKETIENQTSAEVTKSPTPKEDPPTGAVLKSPIPTLPAPPLEGEKSPTKTPSRRSRSRSKTRLSVRGSAGEEEARLDNV</sequence>
<dbReference type="AlphaFoldDB" id="A0A7S3L5M0"/>
<accession>A0A7S3L5M0</accession>
<comment type="similarity">
    <text evidence="1">Belongs to the isochorismatase family.</text>
</comment>
<dbReference type="GO" id="GO:0016787">
    <property type="term" value="F:hydrolase activity"/>
    <property type="evidence" value="ECO:0007669"/>
    <property type="project" value="UniProtKB-KW"/>
</dbReference>
<dbReference type="EMBL" id="HBIM01010563">
    <property type="protein sequence ID" value="CAE0411493.1"/>
    <property type="molecule type" value="Transcribed_RNA"/>
</dbReference>
<gene>
    <name evidence="5" type="ORF">ACOF00016_LOCUS8824</name>
</gene>
<feature type="domain" description="Isochorismatase-like" evidence="4">
    <location>
        <begin position="24"/>
        <end position="221"/>
    </location>
</feature>